<evidence type="ECO:0000256" key="6">
    <source>
        <dbReference type="ARBA" id="ARBA00022692"/>
    </source>
</evidence>
<gene>
    <name evidence="13" type="ORF">HNR48_000773</name>
</gene>
<keyword evidence="8 10" id="KW-1133">Transmembrane helix</keyword>
<dbReference type="InterPro" id="IPR006260">
    <property type="entry name" value="TonB/TolA_C"/>
</dbReference>
<evidence type="ECO:0000256" key="1">
    <source>
        <dbReference type="ARBA" id="ARBA00004383"/>
    </source>
</evidence>
<dbReference type="NCBIfam" id="TIGR01352">
    <property type="entry name" value="tonB_Cterm"/>
    <property type="match status" value="1"/>
</dbReference>
<evidence type="ECO:0000259" key="12">
    <source>
        <dbReference type="PROSITE" id="PS52015"/>
    </source>
</evidence>
<dbReference type="PANTHER" id="PTHR33446">
    <property type="entry name" value="PROTEIN TONB-RELATED"/>
    <property type="match status" value="1"/>
</dbReference>
<dbReference type="InParanoid" id="A0A7X0JSC2"/>
<evidence type="ECO:0000256" key="7">
    <source>
        <dbReference type="ARBA" id="ARBA00022927"/>
    </source>
</evidence>
<dbReference type="Proteomes" id="UP000528457">
    <property type="component" value="Unassembled WGS sequence"/>
</dbReference>
<dbReference type="EMBL" id="JACHHT010000001">
    <property type="protein sequence ID" value="MBB6520495.1"/>
    <property type="molecule type" value="Genomic_DNA"/>
</dbReference>
<evidence type="ECO:0000256" key="4">
    <source>
        <dbReference type="ARBA" id="ARBA00022475"/>
    </source>
</evidence>
<evidence type="ECO:0000256" key="9">
    <source>
        <dbReference type="ARBA" id="ARBA00023136"/>
    </source>
</evidence>
<feature type="transmembrane region" description="Helical" evidence="10">
    <location>
        <begin position="25"/>
        <end position="45"/>
    </location>
</feature>
<dbReference type="GO" id="GO:0031992">
    <property type="term" value="F:energy transducer activity"/>
    <property type="evidence" value="ECO:0007669"/>
    <property type="project" value="InterPro"/>
</dbReference>
<sequence length="221" mass="24503">MNTLYRQAGIRQEIQAKEPSPVTRISAFLLAVVFSVAVTAALLLLMHSLIYKEYVEPVEATRTIPTDIWAQKRDIVTEKEYDKPEPIEEPSTPPEALPDYPVAIEREGPGLIGEKFQVDTGVGTDFAIGQSGMLVKRVAAAPRYPGRAITRGIEGFVDIRFDVTKIGNTENIRIIQSQPEGIFDKAATQAVAKYKYQPAMQGGEPVATKNVTERIRFNLEK</sequence>
<evidence type="ECO:0000256" key="11">
    <source>
        <dbReference type="SAM" id="MobiDB-lite"/>
    </source>
</evidence>
<keyword evidence="5 10" id="KW-0997">Cell inner membrane</keyword>
<dbReference type="PRINTS" id="PR01374">
    <property type="entry name" value="TONBPROTEIN"/>
</dbReference>
<feature type="region of interest" description="Disordered" evidence="11">
    <location>
        <begin position="79"/>
        <end position="99"/>
    </location>
</feature>
<reference evidence="13 14" key="1">
    <citation type="submission" date="2020-08" db="EMBL/GenBank/DDBJ databases">
        <title>Genomic Encyclopedia of Type Strains, Phase IV (KMG-IV): sequencing the most valuable type-strain genomes for metagenomic binning, comparative biology and taxonomic classification.</title>
        <authorList>
            <person name="Goeker M."/>
        </authorList>
    </citation>
    <scope>NUCLEOTIDE SEQUENCE [LARGE SCALE GENOMIC DNA]</scope>
    <source>
        <strain evidence="13 14">DSM 22368</strain>
    </source>
</reference>
<dbReference type="GO" id="GO:0005886">
    <property type="term" value="C:plasma membrane"/>
    <property type="evidence" value="ECO:0007669"/>
    <property type="project" value="UniProtKB-SubCell"/>
</dbReference>
<keyword evidence="4 10" id="KW-1003">Cell membrane</keyword>
<evidence type="ECO:0000256" key="5">
    <source>
        <dbReference type="ARBA" id="ARBA00022519"/>
    </source>
</evidence>
<keyword evidence="3 10" id="KW-0813">Transport</keyword>
<dbReference type="GO" id="GO:0030288">
    <property type="term" value="C:outer membrane-bounded periplasmic space"/>
    <property type="evidence" value="ECO:0007669"/>
    <property type="project" value="InterPro"/>
</dbReference>
<dbReference type="Pfam" id="PF03544">
    <property type="entry name" value="TonB_C"/>
    <property type="match status" value="1"/>
</dbReference>
<feature type="domain" description="TonB C-terminal" evidence="12">
    <location>
        <begin position="129"/>
        <end position="221"/>
    </location>
</feature>
<dbReference type="InterPro" id="IPR037682">
    <property type="entry name" value="TonB_C"/>
</dbReference>
<comment type="function">
    <text evidence="10">Interacts with outer membrane receptor proteins that carry out high-affinity binding and energy dependent uptake into the periplasmic space of specific substrates. It could act to transduce energy from the cytoplasmic membrane to specific energy-requiring processes in the outer membrane, resulting in the release into the periplasm of ligands bound by these outer membrane proteins.</text>
</comment>
<organism evidence="13 14">
    <name type="scientific">Pseudoteredinibacter isoporae</name>
    <dbReference type="NCBI Taxonomy" id="570281"/>
    <lineage>
        <taxon>Bacteria</taxon>
        <taxon>Pseudomonadati</taxon>
        <taxon>Pseudomonadota</taxon>
        <taxon>Gammaproteobacteria</taxon>
        <taxon>Cellvibrionales</taxon>
        <taxon>Cellvibrionaceae</taxon>
        <taxon>Pseudoteredinibacter</taxon>
    </lineage>
</organism>
<protein>
    <recommendedName>
        <fullName evidence="10">Protein TonB</fullName>
    </recommendedName>
</protein>
<dbReference type="GO" id="GO:0015031">
    <property type="term" value="P:protein transport"/>
    <property type="evidence" value="ECO:0007669"/>
    <property type="project" value="UniProtKB-UniRule"/>
</dbReference>
<proteinExistence type="inferred from homology"/>
<evidence type="ECO:0000256" key="10">
    <source>
        <dbReference type="RuleBase" id="RU362123"/>
    </source>
</evidence>
<comment type="subcellular location">
    <subcellularLocation>
        <location evidence="1 10">Cell inner membrane</location>
        <topology evidence="1 10">Single-pass membrane protein</topology>
        <orientation evidence="1 10">Periplasmic side</orientation>
    </subcellularLocation>
</comment>
<dbReference type="AlphaFoldDB" id="A0A7X0JSC2"/>
<dbReference type="SUPFAM" id="SSF74653">
    <property type="entry name" value="TolA/TonB C-terminal domain"/>
    <property type="match status" value="1"/>
</dbReference>
<evidence type="ECO:0000256" key="8">
    <source>
        <dbReference type="ARBA" id="ARBA00022989"/>
    </source>
</evidence>
<keyword evidence="10" id="KW-0735">Signal-anchor</keyword>
<accession>A0A7X0JSC2</accession>
<keyword evidence="14" id="KW-1185">Reference proteome</keyword>
<comment type="similarity">
    <text evidence="2 10">Belongs to the TonB family.</text>
</comment>
<dbReference type="Gene3D" id="3.30.1150.10">
    <property type="match status" value="1"/>
</dbReference>
<evidence type="ECO:0000313" key="14">
    <source>
        <dbReference type="Proteomes" id="UP000528457"/>
    </source>
</evidence>
<dbReference type="GO" id="GO:0055085">
    <property type="term" value="P:transmembrane transport"/>
    <property type="evidence" value="ECO:0007669"/>
    <property type="project" value="InterPro"/>
</dbReference>
<evidence type="ECO:0000256" key="2">
    <source>
        <dbReference type="ARBA" id="ARBA00006555"/>
    </source>
</evidence>
<comment type="caution">
    <text evidence="13">The sequence shown here is derived from an EMBL/GenBank/DDBJ whole genome shotgun (WGS) entry which is preliminary data.</text>
</comment>
<dbReference type="PROSITE" id="PS52015">
    <property type="entry name" value="TONB_CTD"/>
    <property type="match status" value="1"/>
</dbReference>
<dbReference type="InterPro" id="IPR003538">
    <property type="entry name" value="TonB"/>
</dbReference>
<evidence type="ECO:0000256" key="3">
    <source>
        <dbReference type="ARBA" id="ARBA00022448"/>
    </source>
</evidence>
<name>A0A7X0JSC2_9GAMM</name>
<keyword evidence="9 10" id="KW-0472">Membrane</keyword>
<dbReference type="RefSeq" id="WP_166851045.1">
    <property type="nucleotide sequence ID" value="NZ_JAAONY010000001.1"/>
</dbReference>
<dbReference type="GO" id="GO:0015891">
    <property type="term" value="P:siderophore transport"/>
    <property type="evidence" value="ECO:0007669"/>
    <property type="project" value="InterPro"/>
</dbReference>
<evidence type="ECO:0000313" key="13">
    <source>
        <dbReference type="EMBL" id="MBB6520495.1"/>
    </source>
</evidence>
<keyword evidence="7 10" id="KW-0653">Protein transport</keyword>
<dbReference type="InterPro" id="IPR051045">
    <property type="entry name" value="TonB-dependent_transducer"/>
</dbReference>
<keyword evidence="6 10" id="KW-0812">Transmembrane</keyword>